<dbReference type="Gene3D" id="3.30.565.10">
    <property type="entry name" value="Histidine kinase-like ATPase, C-terminal domain"/>
    <property type="match status" value="1"/>
</dbReference>
<gene>
    <name evidence="4" type="ORF">EDD39_4672</name>
</gene>
<dbReference type="EMBL" id="RJVJ01000001">
    <property type="protein sequence ID" value="ROR46403.1"/>
    <property type="molecule type" value="Genomic_DNA"/>
</dbReference>
<evidence type="ECO:0000313" key="5">
    <source>
        <dbReference type="Proteomes" id="UP000267408"/>
    </source>
</evidence>
<protein>
    <submittedName>
        <fullName evidence="4">Anti-sigma regulatory factor (Ser/Thr protein kinase)</fullName>
    </submittedName>
</protein>
<dbReference type="RefSeq" id="WP_162870095.1">
    <property type="nucleotide sequence ID" value="NZ_RJVJ01000001.1"/>
</dbReference>
<dbReference type="PANTHER" id="PTHR35526:SF3">
    <property type="entry name" value="ANTI-SIGMA-F FACTOR RSBW"/>
    <property type="match status" value="1"/>
</dbReference>
<sequence length="195" mass="20060">MQPTLTTPPQSPTPRGAARRTACCVMAATDAAVPALRAFARATAARWGLECDDYGLALVVSELVGNAVRHSGSPDVRLLLTADAFALTVTVGDSGRWQSARRRADGLACGGRGLQLVRAYTVRFSVRPTFDGTRVSAALPLLRTGADTTPAPWPAAPSCPQTATASPVVAAPGTQAPARPPLPESAALPALPRAA</sequence>
<dbReference type="InterPro" id="IPR036890">
    <property type="entry name" value="HATPase_C_sf"/>
</dbReference>
<feature type="region of interest" description="Disordered" evidence="2">
    <location>
        <begin position="149"/>
        <end position="195"/>
    </location>
</feature>
<dbReference type="GO" id="GO:0004674">
    <property type="term" value="F:protein serine/threonine kinase activity"/>
    <property type="evidence" value="ECO:0007669"/>
    <property type="project" value="UniProtKB-KW"/>
</dbReference>
<dbReference type="CDD" id="cd16936">
    <property type="entry name" value="HATPase_RsbW-like"/>
    <property type="match status" value="1"/>
</dbReference>
<dbReference type="InterPro" id="IPR003594">
    <property type="entry name" value="HATPase_dom"/>
</dbReference>
<evidence type="ECO:0000256" key="2">
    <source>
        <dbReference type="SAM" id="MobiDB-lite"/>
    </source>
</evidence>
<keyword evidence="1" id="KW-0808">Transferase</keyword>
<organism evidence="4 5">
    <name type="scientific">Kitasatospora cineracea</name>
    <dbReference type="NCBI Taxonomy" id="88074"/>
    <lineage>
        <taxon>Bacteria</taxon>
        <taxon>Bacillati</taxon>
        <taxon>Actinomycetota</taxon>
        <taxon>Actinomycetes</taxon>
        <taxon>Kitasatosporales</taxon>
        <taxon>Streptomycetaceae</taxon>
        <taxon>Kitasatospora</taxon>
    </lineage>
</organism>
<dbReference type="Proteomes" id="UP000267408">
    <property type="component" value="Unassembled WGS sequence"/>
</dbReference>
<feature type="domain" description="Histidine kinase/HSP90-like ATPase" evidence="3">
    <location>
        <begin position="27"/>
        <end position="136"/>
    </location>
</feature>
<dbReference type="InterPro" id="IPR050267">
    <property type="entry name" value="Anti-sigma-factor_SerPK"/>
</dbReference>
<keyword evidence="1" id="KW-0723">Serine/threonine-protein kinase</keyword>
<proteinExistence type="predicted"/>
<dbReference type="PANTHER" id="PTHR35526">
    <property type="entry name" value="ANTI-SIGMA-F FACTOR RSBW-RELATED"/>
    <property type="match status" value="1"/>
</dbReference>
<dbReference type="Pfam" id="PF13581">
    <property type="entry name" value="HATPase_c_2"/>
    <property type="match status" value="1"/>
</dbReference>
<accession>A0A8G1ULU9</accession>
<name>A0A8G1ULU9_9ACTN</name>
<evidence type="ECO:0000313" key="4">
    <source>
        <dbReference type="EMBL" id="ROR46403.1"/>
    </source>
</evidence>
<evidence type="ECO:0000259" key="3">
    <source>
        <dbReference type="Pfam" id="PF13581"/>
    </source>
</evidence>
<keyword evidence="1" id="KW-0418">Kinase</keyword>
<feature type="compositionally biased region" description="Low complexity" evidence="2">
    <location>
        <begin position="184"/>
        <end position="195"/>
    </location>
</feature>
<dbReference type="AlphaFoldDB" id="A0A8G1ULU9"/>
<comment type="caution">
    <text evidence="4">The sequence shown here is derived from an EMBL/GenBank/DDBJ whole genome shotgun (WGS) entry which is preliminary data.</text>
</comment>
<reference evidence="4 5" key="1">
    <citation type="submission" date="2018-11" db="EMBL/GenBank/DDBJ databases">
        <title>Sequencing the genomes of 1000 actinobacteria strains.</title>
        <authorList>
            <person name="Klenk H.-P."/>
        </authorList>
    </citation>
    <scope>NUCLEOTIDE SEQUENCE [LARGE SCALE GENOMIC DNA]</scope>
    <source>
        <strain evidence="4 5">DSM 44780</strain>
    </source>
</reference>
<evidence type="ECO:0000256" key="1">
    <source>
        <dbReference type="ARBA" id="ARBA00022527"/>
    </source>
</evidence>
<dbReference type="SUPFAM" id="SSF55874">
    <property type="entry name" value="ATPase domain of HSP90 chaperone/DNA topoisomerase II/histidine kinase"/>
    <property type="match status" value="1"/>
</dbReference>